<proteinExistence type="predicted"/>
<reference evidence="1" key="1">
    <citation type="submission" date="2020-05" db="UniProtKB">
        <authorList>
            <consortium name="EnsemblMetazoa"/>
        </authorList>
    </citation>
    <scope>IDENTIFICATION</scope>
    <source>
        <strain evidence="1">SANGQUA</strain>
    </source>
</reference>
<evidence type="ECO:0000313" key="2">
    <source>
        <dbReference type="Proteomes" id="UP000076407"/>
    </source>
</evidence>
<evidence type="ECO:0000313" key="1">
    <source>
        <dbReference type="EnsemblMetazoa" id="AQUA007529-PA"/>
    </source>
</evidence>
<dbReference type="AlphaFoldDB" id="A0A182XCH9"/>
<accession>A0A182XCH9</accession>
<dbReference type="EnsemblMetazoa" id="AQUA007529-RA">
    <property type="protein sequence ID" value="AQUA007529-PA"/>
    <property type="gene ID" value="AQUA007529"/>
</dbReference>
<keyword evidence="2" id="KW-1185">Reference proteome</keyword>
<sequence length="203" mass="22352">MRMRTAVVDGGDVPLDILHCSIRQLLATCQRQPVQVHSTQSQRVISWASTGTWARSDSSSGISITSSFSLPDEPSDCSAASSSSCTVVHLSEPPQDFRGTLNTNPSGSVAYRSTARLYQLMSIARAFVSLKWLQNNNNNNNKTSITLVKTQSFPRYTYGSEESSECGKWSIQRSSPDRVATNVVFTLNMLNPRRLGCGRVQQQ</sequence>
<dbReference type="Proteomes" id="UP000076407">
    <property type="component" value="Unassembled WGS sequence"/>
</dbReference>
<protein>
    <submittedName>
        <fullName evidence="1">Uncharacterized protein</fullName>
    </submittedName>
</protein>
<dbReference type="VEuPathDB" id="VectorBase:AQUA007529"/>
<name>A0A182XCH9_ANOQN</name>
<organism evidence="1 2">
    <name type="scientific">Anopheles quadriannulatus</name>
    <name type="common">Mosquito</name>
    <dbReference type="NCBI Taxonomy" id="34691"/>
    <lineage>
        <taxon>Eukaryota</taxon>
        <taxon>Metazoa</taxon>
        <taxon>Ecdysozoa</taxon>
        <taxon>Arthropoda</taxon>
        <taxon>Hexapoda</taxon>
        <taxon>Insecta</taxon>
        <taxon>Pterygota</taxon>
        <taxon>Neoptera</taxon>
        <taxon>Endopterygota</taxon>
        <taxon>Diptera</taxon>
        <taxon>Nematocera</taxon>
        <taxon>Culicoidea</taxon>
        <taxon>Culicidae</taxon>
        <taxon>Anophelinae</taxon>
        <taxon>Anopheles</taxon>
    </lineage>
</organism>